<protein>
    <submittedName>
        <fullName evidence="9">AEC family transporter</fullName>
    </submittedName>
</protein>
<dbReference type="InterPro" id="IPR004776">
    <property type="entry name" value="Mem_transp_PIN-like"/>
</dbReference>
<evidence type="ECO:0000313" key="10">
    <source>
        <dbReference type="Proteomes" id="UP001194539"/>
    </source>
</evidence>
<comment type="similarity">
    <text evidence="2">Belongs to the auxin efflux carrier (TC 2.A.69) family.</text>
</comment>
<feature type="transmembrane region" description="Helical" evidence="8">
    <location>
        <begin position="105"/>
        <end position="123"/>
    </location>
</feature>
<reference evidence="9 10" key="1">
    <citation type="submission" date="2020-07" db="EMBL/GenBank/DDBJ databases">
        <title>Bradyrhizobium diversity isolated from nodules of indigenous legumes of Western Australia.</title>
        <authorList>
            <person name="Klepa M.S."/>
        </authorList>
    </citation>
    <scope>NUCLEOTIDE SEQUENCE [LARGE SCALE GENOMIC DNA]</scope>
    <source>
        <strain evidence="9 10">CNPSo 4019</strain>
    </source>
</reference>
<keyword evidence="6 8" id="KW-1133">Transmembrane helix</keyword>
<dbReference type="Pfam" id="PF03547">
    <property type="entry name" value="Mem_trans"/>
    <property type="match status" value="1"/>
</dbReference>
<evidence type="ECO:0000313" key="9">
    <source>
        <dbReference type="EMBL" id="MBH5384735.1"/>
    </source>
</evidence>
<dbReference type="PANTHER" id="PTHR36838:SF4">
    <property type="entry name" value="AUXIN EFFLUX CARRIER FAMILY PROTEIN"/>
    <property type="match status" value="1"/>
</dbReference>
<gene>
    <name evidence="9" type="ORF">H1B27_00335</name>
</gene>
<proteinExistence type="inferred from homology"/>
<dbReference type="Gene3D" id="1.20.1530.20">
    <property type="match status" value="1"/>
</dbReference>
<keyword evidence="4" id="KW-1003">Cell membrane</keyword>
<evidence type="ECO:0000256" key="3">
    <source>
        <dbReference type="ARBA" id="ARBA00022448"/>
    </source>
</evidence>
<sequence length="307" mass="31922">MIGPIVLALIPIVLLIGLGHAMKRRAFLADSFWMQAERLSYFVLLPALFVHGLATANLDGIPIWGLVAALIGSTVFAAAILLMFGRFVTTDGPAYTSVFQGGIRFNNYVGITAAVGLIGTHAVPLAAVANAAVVPTVNVLCVIVFAHYGTAKPTLRGVLRGIALNPLVVGCIIGIALQVTHIGLPPGIEGCVKALGQASLPLGLLCVGAALDWKTLGRGLKPTIFASGVKFILMPLATALICFWLDLDREAVIVAVLFQALPTASSSYVMARQLGGDAELMAGIVAFQTVVAIVAVPAALLLLNARL</sequence>
<organism evidence="9 10">
    <name type="scientific">Bradyrhizobium diversitatis</name>
    <dbReference type="NCBI Taxonomy" id="2755406"/>
    <lineage>
        <taxon>Bacteria</taxon>
        <taxon>Pseudomonadati</taxon>
        <taxon>Pseudomonadota</taxon>
        <taxon>Alphaproteobacteria</taxon>
        <taxon>Hyphomicrobiales</taxon>
        <taxon>Nitrobacteraceae</taxon>
        <taxon>Bradyrhizobium</taxon>
    </lineage>
</organism>
<dbReference type="EMBL" id="JACEGD010000001">
    <property type="protein sequence ID" value="MBH5384735.1"/>
    <property type="molecule type" value="Genomic_DNA"/>
</dbReference>
<evidence type="ECO:0000256" key="5">
    <source>
        <dbReference type="ARBA" id="ARBA00022692"/>
    </source>
</evidence>
<feature type="transmembrane region" description="Helical" evidence="8">
    <location>
        <begin position="6"/>
        <end position="27"/>
    </location>
</feature>
<keyword evidence="7 8" id="KW-0472">Membrane</keyword>
<keyword evidence="10" id="KW-1185">Reference proteome</keyword>
<feature type="transmembrane region" description="Helical" evidence="8">
    <location>
        <begin position="223"/>
        <end position="245"/>
    </location>
</feature>
<feature type="transmembrane region" description="Helical" evidence="8">
    <location>
        <begin position="39"/>
        <end position="57"/>
    </location>
</feature>
<feature type="transmembrane region" description="Helical" evidence="8">
    <location>
        <begin position="129"/>
        <end position="150"/>
    </location>
</feature>
<keyword evidence="3" id="KW-0813">Transport</keyword>
<feature type="transmembrane region" description="Helical" evidence="8">
    <location>
        <begin position="63"/>
        <end position="84"/>
    </location>
</feature>
<comment type="caution">
    <text evidence="9">The sequence shown here is derived from an EMBL/GenBank/DDBJ whole genome shotgun (WGS) entry which is preliminary data.</text>
</comment>
<dbReference type="InterPro" id="IPR038770">
    <property type="entry name" value="Na+/solute_symporter_sf"/>
</dbReference>
<evidence type="ECO:0000256" key="1">
    <source>
        <dbReference type="ARBA" id="ARBA00004651"/>
    </source>
</evidence>
<evidence type="ECO:0000256" key="8">
    <source>
        <dbReference type="SAM" id="Phobius"/>
    </source>
</evidence>
<evidence type="ECO:0000256" key="2">
    <source>
        <dbReference type="ARBA" id="ARBA00010145"/>
    </source>
</evidence>
<dbReference type="RefSeq" id="WP_197964543.1">
    <property type="nucleotide sequence ID" value="NZ_JACEGD010000001.1"/>
</dbReference>
<comment type="subcellular location">
    <subcellularLocation>
        <location evidence="1">Cell membrane</location>
        <topology evidence="1">Multi-pass membrane protein</topology>
    </subcellularLocation>
</comment>
<evidence type="ECO:0000256" key="6">
    <source>
        <dbReference type="ARBA" id="ARBA00022989"/>
    </source>
</evidence>
<keyword evidence="5 8" id="KW-0812">Transmembrane</keyword>
<name>A0ABS0NV05_9BRAD</name>
<accession>A0ABS0NV05</accession>
<feature type="transmembrane region" description="Helical" evidence="8">
    <location>
        <begin position="162"/>
        <end position="182"/>
    </location>
</feature>
<feature type="transmembrane region" description="Helical" evidence="8">
    <location>
        <begin position="283"/>
        <end position="303"/>
    </location>
</feature>
<evidence type="ECO:0000256" key="7">
    <source>
        <dbReference type="ARBA" id="ARBA00023136"/>
    </source>
</evidence>
<feature type="transmembrane region" description="Helical" evidence="8">
    <location>
        <begin position="251"/>
        <end position="271"/>
    </location>
</feature>
<evidence type="ECO:0000256" key="4">
    <source>
        <dbReference type="ARBA" id="ARBA00022475"/>
    </source>
</evidence>
<dbReference type="PANTHER" id="PTHR36838">
    <property type="entry name" value="AUXIN EFFLUX CARRIER FAMILY PROTEIN"/>
    <property type="match status" value="1"/>
</dbReference>
<dbReference type="Proteomes" id="UP001194539">
    <property type="component" value="Unassembled WGS sequence"/>
</dbReference>